<evidence type="ECO:0000313" key="1">
    <source>
        <dbReference type="EMBL" id="TGO08265.1"/>
    </source>
</evidence>
<accession>A0A4Z1E843</accession>
<dbReference type="EMBL" id="PQXH01000217">
    <property type="protein sequence ID" value="TGO08265.1"/>
    <property type="molecule type" value="Genomic_DNA"/>
</dbReference>
<proteinExistence type="predicted"/>
<comment type="caution">
    <text evidence="1">The sequence shown here is derived from an EMBL/GenBank/DDBJ whole genome shotgun (WGS) entry which is preliminary data.</text>
</comment>
<dbReference type="AlphaFoldDB" id="A0A4Z1E843"/>
<dbReference type="OrthoDB" id="3557974at2759"/>
<evidence type="ECO:0000313" key="2">
    <source>
        <dbReference type="Proteomes" id="UP000297777"/>
    </source>
</evidence>
<protein>
    <submittedName>
        <fullName evidence="1">Uncharacterized protein</fullName>
    </submittedName>
</protein>
<gene>
    <name evidence="1" type="ORF">BTUL_0217g00090</name>
</gene>
<dbReference type="Proteomes" id="UP000297777">
    <property type="component" value="Unassembled WGS sequence"/>
</dbReference>
<name>A0A4Z1E843_9HELO</name>
<sequence length="64" mass="7269">MRSEKVIKDLLRHIARSLGQVLEPVENQGIALVPVTPFEKNRLAQQKESFNKYADKAPTFDEAC</sequence>
<reference evidence="1 2" key="1">
    <citation type="submission" date="2017-12" db="EMBL/GenBank/DDBJ databases">
        <title>Comparative genomics of Botrytis spp.</title>
        <authorList>
            <person name="Valero-Jimenez C.A."/>
            <person name="Tapia P."/>
            <person name="Veloso J."/>
            <person name="Silva-Moreno E."/>
            <person name="Staats M."/>
            <person name="Valdes J.H."/>
            <person name="Van Kan J.A.L."/>
        </authorList>
    </citation>
    <scope>NUCLEOTIDE SEQUENCE [LARGE SCALE GENOMIC DNA]</scope>
    <source>
        <strain evidence="1 2">Bt9001</strain>
    </source>
</reference>
<keyword evidence="2" id="KW-1185">Reference proteome</keyword>
<organism evidence="1 2">
    <name type="scientific">Botrytis tulipae</name>
    <dbReference type="NCBI Taxonomy" id="87230"/>
    <lineage>
        <taxon>Eukaryota</taxon>
        <taxon>Fungi</taxon>
        <taxon>Dikarya</taxon>
        <taxon>Ascomycota</taxon>
        <taxon>Pezizomycotina</taxon>
        <taxon>Leotiomycetes</taxon>
        <taxon>Helotiales</taxon>
        <taxon>Sclerotiniaceae</taxon>
        <taxon>Botrytis</taxon>
    </lineage>
</organism>